<keyword evidence="1" id="KW-1133">Transmembrane helix</keyword>
<feature type="transmembrane region" description="Helical" evidence="1">
    <location>
        <begin position="302"/>
        <end position="321"/>
    </location>
</feature>
<feature type="transmembrane region" description="Helical" evidence="1">
    <location>
        <begin position="224"/>
        <end position="245"/>
    </location>
</feature>
<feature type="transmembrane region" description="Helical" evidence="1">
    <location>
        <begin position="383"/>
        <end position="403"/>
    </location>
</feature>
<feature type="transmembrane region" description="Helical" evidence="1">
    <location>
        <begin position="197"/>
        <end position="218"/>
    </location>
</feature>
<sequence length="407" mass="48280">MYLLFALINIVFALFFFSFWRLIESGVFWVLAVVFFLYFSPLLSVFSKKEQEEIIVKKSKLSLRETIFYLKKGSYYLSFSLFYLSLYGITYGVSLTYGFSDFFSLFQYITLGISAIVTGIFFFFLQKKEPWRETLFLIFRSNVIIFTILYTLLIFIFFFGDQRPDIFFTLNTAFSLLGLVTIIVFDEFIGHKKEYIYNFSLFYLFLFVFFYHTVLFPLLDTFKILLYVMSGLSLLYFEFFPNILILRPFSLISRYVGIGMNYLVFLGLIIALLYNPLDLFYSSLFVFSLLFHYFIHQRFCNYLSYGAFLFGILFLIVQLFAPLNALWFFAYGLFVFGTPAMFVGSTYIWKTKHPLDIYLLHYMGLLFTIIFSLYYFISISEPGILSVSTIFLFESLLFFMSYIRLKK</sequence>
<protein>
    <submittedName>
        <fullName evidence="2">Uncharacterized protein</fullName>
    </submittedName>
</protein>
<accession>K1Z543</accession>
<name>K1Z543_9BACT</name>
<keyword evidence="1" id="KW-0812">Transmembrane</keyword>
<reference evidence="2" key="1">
    <citation type="journal article" date="2012" name="Science">
        <title>Fermentation, hydrogen, and sulfur metabolism in multiple uncultivated bacterial phyla.</title>
        <authorList>
            <person name="Wrighton K.C."/>
            <person name="Thomas B.C."/>
            <person name="Sharon I."/>
            <person name="Miller C.S."/>
            <person name="Castelle C.J."/>
            <person name="VerBerkmoes N.C."/>
            <person name="Wilkins M.J."/>
            <person name="Hettich R.L."/>
            <person name="Lipton M.S."/>
            <person name="Williams K.H."/>
            <person name="Long P.E."/>
            <person name="Banfield J.F."/>
        </authorList>
    </citation>
    <scope>NUCLEOTIDE SEQUENCE [LARGE SCALE GENOMIC DNA]</scope>
</reference>
<feature type="transmembrane region" description="Helical" evidence="1">
    <location>
        <begin position="105"/>
        <end position="125"/>
    </location>
</feature>
<proteinExistence type="predicted"/>
<keyword evidence="1" id="KW-0472">Membrane</keyword>
<feature type="transmembrane region" description="Helical" evidence="1">
    <location>
        <begin position="279"/>
        <end position="295"/>
    </location>
</feature>
<feature type="transmembrane region" description="Helical" evidence="1">
    <location>
        <begin position="252"/>
        <end position="273"/>
    </location>
</feature>
<organism evidence="2">
    <name type="scientific">uncultured bacterium</name>
    <name type="common">gcode 4</name>
    <dbReference type="NCBI Taxonomy" id="1234023"/>
    <lineage>
        <taxon>Bacteria</taxon>
        <taxon>environmental samples</taxon>
    </lineage>
</organism>
<evidence type="ECO:0000256" key="1">
    <source>
        <dbReference type="SAM" id="Phobius"/>
    </source>
</evidence>
<feature type="transmembrane region" description="Helical" evidence="1">
    <location>
        <begin position="5"/>
        <end position="23"/>
    </location>
</feature>
<feature type="transmembrane region" description="Helical" evidence="1">
    <location>
        <begin position="358"/>
        <end position="377"/>
    </location>
</feature>
<dbReference type="AlphaFoldDB" id="K1Z543"/>
<dbReference type="EMBL" id="AMFJ01028808">
    <property type="protein sequence ID" value="EKD44612.1"/>
    <property type="molecule type" value="Genomic_DNA"/>
</dbReference>
<feature type="transmembrane region" description="Helical" evidence="1">
    <location>
        <begin position="166"/>
        <end position="185"/>
    </location>
</feature>
<evidence type="ECO:0000313" key="2">
    <source>
        <dbReference type="EMBL" id="EKD44612.1"/>
    </source>
</evidence>
<feature type="transmembrane region" description="Helical" evidence="1">
    <location>
        <begin position="74"/>
        <end position="93"/>
    </location>
</feature>
<feature type="transmembrane region" description="Helical" evidence="1">
    <location>
        <begin position="327"/>
        <end position="349"/>
    </location>
</feature>
<gene>
    <name evidence="2" type="ORF">ACD_71C00077G0004</name>
</gene>
<feature type="transmembrane region" description="Helical" evidence="1">
    <location>
        <begin position="137"/>
        <end position="160"/>
    </location>
</feature>
<feature type="transmembrane region" description="Helical" evidence="1">
    <location>
        <begin position="29"/>
        <end position="47"/>
    </location>
</feature>
<comment type="caution">
    <text evidence="2">The sequence shown here is derived from an EMBL/GenBank/DDBJ whole genome shotgun (WGS) entry which is preliminary data.</text>
</comment>